<feature type="coiled-coil region" evidence="3">
    <location>
        <begin position="743"/>
        <end position="770"/>
    </location>
</feature>
<keyword evidence="4" id="KW-0812">Transmembrane</keyword>
<keyword evidence="3" id="KW-0175">Coiled coil</keyword>
<evidence type="ECO:0000259" key="5">
    <source>
        <dbReference type="PROSITE" id="PS50111"/>
    </source>
</evidence>
<dbReference type="GO" id="GO:0006935">
    <property type="term" value="P:chemotaxis"/>
    <property type="evidence" value="ECO:0007669"/>
    <property type="project" value="UniProtKB-KW"/>
</dbReference>
<name>A0A3B0VMU8_9ZZZZ</name>
<dbReference type="SMART" id="SM00304">
    <property type="entry name" value="HAMP"/>
    <property type="match status" value="2"/>
</dbReference>
<evidence type="ECO:0000256" key="3">
    <source>
        <dbReference type="SAM" id="Coils"/>
    </source>
</evidence>
<dbReference type="GO" id="GO:0004888">
    <property type="term" value="F:transmembrane signaling receptor activity"/>
    <property type="evidence" value="ECO:0007669"/>
    <property type="project" value="TreeGrafter"/>
</dbReference>
<evidence type="ECO:0000256" key="1">
    <source>
        <dbReference type="ARBA" id="ARBA00022500"/>
    </source>
</evidence>
<dbReference type="Gene3D" id="1.10.287.950">
    <property type="entry name" value="Methyl-accepting chemotaxis protein"/>
    <property type="match status" value="1"/>
</dbReference>
<dbReference type="AlphaFoldDB" id="A0A3B0VMU8"/>
<dbReference type="FunFam" id="1.10.287.950:FF:000001">
    <property type="entry name" value="Methyl-accepting chemotaxis sensory transducer"/>
    <property type="match status" value="1"/>
</dbReference>
<keyword evidence="4" id="KW-0472">Membrane</keyword>
<keyword evidence="7" id="KW-0675">Receptor</keyword>
<organism evidence="7">
    <name type="scientific">hydrothermal vent metagenome</name>
    <dbReference type="NCBI Taxonomy" id="652676"/>
    <lineage>
        <taxon>unclassified sequences</taxon>
        <taxon>metagenomes</taxon>
        <taxon>ecological metagenomes</taxon>
    </lineage>
</organism>
<evidence type="ECO:0000259" key="6">
    <source>
        <dbReference type="PROSITE" id="PS50885"/>
    </source>
</evidence>
<feature type="domain" description="HAMP" evidence="6">
    <location>
        <begin position="290"/>
        <end position="343"/>
    </location>
</feature>
<proteinExistence type="inferred from homology"/>
<feature type="domain" description="HAMP" evidence="6">
    <location>
        <begin position="423"/>
        <end position="475"/>
    </location>
</feature>
<dbReference type="PANTHER" id="PTHR43531:SF11">
    <property type="entry name" value="METHYL-ACCEPTING CHEMOTAXIS PROTEIN 3"/>
    <property type="match status" value="1"/>
</dbReference>
<protein>
    <submittedName>
        <fullName evidence="7">Methyl-accepting chemotaxis protein I (Serine chemoreceptor protein)</fullName>
    </submittedName>
</protein>
<evidence type="ECO:0000313" key="7">
    <source>
        <dbReference type="EMBL" id="VAW44271.1"/>
    </source>
</evidence>
<feature type="domain" description="Methyl-accepting transducer" evidence="5">
    <location>
        <begin position="525"/>
        <end position="754"/>
    </location>
</feature>
<sequence length="779" mass="86601">MTIKRSMLLISILIVTLGVISLLSLNYSLKKEAELKGGQVLLAEIDASILMLRRHEKDFLLRKNLKYTQKFDVSIQQTYQKIKQLEQILLKNHADNLSIKQLNSVLKNYQSSFFELVKSYEKVGLDEKSGLQGKLRTAVHAIEFEAKEAKNAELYKDMLMLRRREKDFLLRLDMKYLDKFDNDIISFKNTLNTTNLSHIKNTEVTNLLEYYQKTFHEMVDGYVQAGLDNNSGQQGKMRKTVHKTDVMLKKTEAQISEILQSQVASLSILMNMAIIIIALLALIITTLLSRKVINAVNSLKKTIDQTSQTNDFSLRSSYNAQDEIGDISTAFNQLMSRLHQSIKETNNVVNAIAQGDFSQRITSDLSGDLQTLKQGVNGSAESVEYMMSELEKVLQALNEGNFNVQMNKNVSKEFRDKVDNTLQNLHHTIGSILQVMASVKQGDYSTRVTVDAKGDLNQLKIEVNEAVEALEQAINGISRVVIAQKDGDLTQKITAQYPGQLASLTQAINSTNLKLLNVINDVDQTIISISSASSNVSQRAAYLNELIKEQSVAIEETTLSMEKMSDTVQNNTDSSNNANQAVQLVQNNAQTGESVMQKTIDAMSEIQESSHKISDIVSLIDGIAFQTNLLALNAAVEAARAGEQGRGFAVVAGEVRNLAGKSAEAAKEIKSLIEESVNRINQGTQLASESGEVLKEINASVQEVSEMIEFIANSSVEQAQSVTQVHTTITQINAAMQQNTSLVQETSHSAEEMRQQADELKESIQFFNTQTTNTLSYKE</sequence>
<dbReference type="PANTHER" id="PTHR43531">
    <property type="entry name" value="PROTEIN ICFG"/>
    <property type="match status" value="1"/>
</dbReference>
<dbReference type="SUPFAM" id="SSF58104">
    <property type="entry name" value="Methyl-accepting chemotaxis protein (MCP) signaling domain"/>
    <property type="match status" value="2"/>
</dbReference>
<feature type="domain" description="HAMP" evidence="6">
    <location>
        <begin position="347"/>
        <end position="388"/>
    </location>
</feature>
<dbReference type="InterPro" id="IPR032255">
    <property type="entry name" value="HBM"/>
</dbReference>
<keyword evidence="1" id="KW-0145">Chemotaxis</keyword>
<evidence type="ECO:0000256" key="2">
    <source>
        <dbReference type="ARBA" id="ARBA00029447"/>
    </source>
</evidence>
<dbReference type="PROSITE" id="PS50885">
    <property type="entry name" value="HAMP"/>
    <property type="match status" value="3"/>
</dbReference>
<dbReference type="InterPro" id="IPR004089">
    <property type="entry name" value="MCPsignal_dom"/>
</dbReference>
<dbReference type="GO" id="GO:0007165">
    <property type="term" value="P:signal transduction"/>
    <property type="evidence" value="ECO:0007669"/>
    <property type="project" value="InterPro"/>
</dbReference>
<dbReference type="Pfam" id="PF18947">
    <property type="entry name" value="HAMP_2"/>
    <property type="match status" value="1"/>
</dbReference>
<evidence type="ECO:0000256" key="4">
    <source>
        <dbReference type="SAM" id="Phobius"/>
    </source>
</evidence>
<gene>
    <name evidence="7" type="ORF">MNBD_GAMMA04-73</name>
</gene>
<dbReference type="InterPro" id="IPR003660">
    <property type="entry name" value="HAMP_dom"/>
</dbReference>
<dbReference type="SMART" id="SM01358">
    <property type="entry name" value="HBM"/>
    <property type="match status" value="1"/>
</dbReference>
<accession>A0A3B0VMU8</accession>
<dbReference type="GO" id="GO:0005886">
    <property type="term" value="C:plasma membrane"/>
    <property type="evidence" value="ECO:0007669"/>
    <property type="project" value="TreeGrafter"/>
</dbReference>
<reference evidence="7" key="1">
    <citation type="submission" date="2018-06" db="EMBL/GenBank/DDBJ databases">
        <authorList>
            <person name="Zhirakovskaya E."/>
        </authorList>
    </citation>
    <scope>NUCLEOTIDE SEQUENCE</scope>
</reference>
<dbReference type="Pfam" id="PF00015">
    <property type="entry name" value="MCPsignal"/>
    <property type="match status" value="1"/>
</dbReference>
<dbReference type="EMBL" id="UOFB01000031">
    <property type="protein sequence ID" value="VAW44271.1"/>
    <property type="molecule type" value="Genomic_DNA"/>
</dbReference>
<dbReference type="CDD" id="cd11386">
    <property type="entry name" value="MCP_signal"/>
    <property type="match status" value="1"/>
</dbReference>
<feature type="transmembrane region" description="Helical" evidence="4">
    <location>
        <begin position="268"/>
        <end position="288"/>
    </location>
</feature>
<dbReference type="InterPro" id="IPR051310">
    <property type="entry name" value="MCP_chemotaxis"/>
</dbReference>
<dbReference type="Gene3D" id="1.20.120.1530">
    <property type="match status" value="2"/>
</dbReference>
<dbReference type="SMART" id="SM00283">
    <property type="entry name" value="MA"/>
    <property type="match status" value="1"/>
</dbReference>
<dbReference type="PROSITE" id="PS50111">
    <property type="entry name" value="CHEMOTAXIS_TRANSDUC_2"/>
    <property type="match status" value="1"/>
</dbReference>
<keyword evidence="4" id="KW-1133">Transmembrane helix</keyword>
<feature type="transmembrane region" description="Helical" evidence="4">
    <location>
        <begin position="6"/>
        <end position="27"/>
    </location>
</feature>
<comment type="similarity">
    <text evidence="2">Belongs to the methyl-accepting chemotaxis (MCP) protein family.</text>
</comment>